<name>C0GK24_DETAL</name>
<proteinExistence type="predicted"/>
<dbReference type="AlphaFoldDB" id="C0GK24"/>
<dbReference type="EMBL" id="ACJM01000020">
    <property type="protein sequence ID" value="EEG76294.1"/>
    <property type="molecule type" value="Genomic_DNA"/>
</dbReference>
<comment type="caution">
    <text evidence="2">The sequence shown here is derived from an EMBL/GenBank/DDBJ whole genome shotgun (WGS) entry which is preliminary data.</text>
</comment>
<evidence type="ECO:0000313" key="3">
    <source>
        <dbReference type="Proteomes" id="UP000006443"/>
    </source>
</evidence>
<dbReference type="InterPro" id="IPR011642">
    <property type="entry name" value="Gate_dom"/>
</dbReference>
<gene>
    <name evidence="2" type="ORF">DealDRAFT_2833</name>
</gene>
<organism evidence="2 3">
    <name type="scientific">Dethiobacter alkaliphilus AHT 1</name>
    <dbReference type="NCBI Taxonomy" id="555088"/>
    <lineage>
        <taxon>Bacteria</taxon>
        <taxon>Bacillati</taxon>
        <taxon>Bacillota</taxon>
        <taxon>Dethiobacteria</taxon>
        <taxon>Dethiobacterales</taxon>
        <taxon>Dethiobacteraceae</taxon>
        <taxon>Dethiobacter</taxon>
    </lineage>
</organism>
<reference evidence="2 3" key="1">
    <citation type="submission" date="2009-02" db="EMBL/GenBank/DDBJ databases">
        <title>Sequencing of the draft genome and assembly of Dethiobacter alkaliphilus AHT 1.</title>
        <authorList>
            <consortium name="US DOE Joint Genome Institute (JGI-PGF)"/>
            <person name="Lucas S."/>
            <person name="Copeland A."/>
            <person name="Lapidus A."/>
            <person name="Glavina del Rio T."/>
            <person name="Dalin E."/>
            <person name="Tice H."/>
            <person name="Bruce D."/>
            <person name="Goodwin L."/>
            <person name="Pitluck S."/>
            <person name="Larimer F."/>
            <person name="Land M.L."/>
            <person name="Hauser L."/>
            <person name="Muyzer G."/>
        </authorList>
    </citation>
    <scope>NUCLEOTIDE SEQUENCE [LARGE SCALE GENOMIC DNA]</scope>
    <source>
        <strain evidence="2 3">AHT 1</strain>
    </source>
</reference>
<dbReference type="Proteomes" id="UP000006443">
    <property type="component" value="Unassembled WGS sequence"/>
</dbReference>
<dbReference type="Pfam" id="PF07670">
    <property type="entry name" value="Gate"/>
    <property type="match status" value="1"/>
</dbReference>
<dbReference type="eggNOG" id="COG0370">
    <property type="taxonomic scope" value="Bacteria"/>
</dbReference>
<evidence type="ECO:0000259" key="1">
    <source>
        <dbReference type="Pfam" id="PF07670"/>
    </source>
</evidence>
<evidence type="ECO:0000313" key="2">
    <source>
        <dbReference type="EMBL" id="EEG76294.1"/>
    </source>
</evidence>
<dbReference type="STRING" id="555088.DealDRAFT_2833"/>
<dbReference type="RefSeq" id="WP_008518612.1">
    <property type="nucleotide sequence ID" value="NZ_ACJM01000020.1"/>
</dbReference>
<feature type="domain" description="Nucleoside transporter/FeoB GTPase Gate" evidence="1">
    <location>
        <begin position="29"/>
        <end position="114"/>
    </location>
</feature>
<keyword evidence="3" id="KW-1185">Reference proteome</keyword>
<sequence>MENPTPPQTPTNHLEPIWQGTVKALQTLLILAKIVIPVTFVLVALQQLGWLERVAGLFSPFLNLFGLPGEAALPLLLGFFVNIYAAMGAIAVLQLSPRELTVIALMILTCHALLMESPVLKFTGLPPVTSVLLRIGGAFFFGFLLNLAYILVGG</sequence>
<protein>
    <submittedName>
        <fullName evidence="2">Nucleoside recognition domain protein</fullName>
    </submittedName>
</protein>
<accession>C0GK24</accession>
<dbReference type="OrthoDB" id="9779080at2"/>